<keyword evidence="1" id="KW-0175">Coiled coil</keyword>
<feature type="region of interest" description="Disordered" evidence="2">
    <location>
        <begin position="232"/>
        <end position="280"/>
    </location>
</feature>
<accession>W7FCI3</accession>
<reference evidence="3 4" key="2">
    <citation type="submission" date="2013-02" db="EMBL/GenBank/DDBJ databases">
        <title>The Genome Sequence of Plasmodium falciparum 7G8.</title>
        <authorList>
            <consortium name="The Broad Institute Genome Sequencing Platform"/>
            <consortium name="The Broad Institute Genome Sequencing Center for Infectious Disease"/>
            <person name="Neafsey D."/>
            <person name="Cheeseman I."/>
            <person name="Volkman S."/>
            <person name="Adams J."/>
            <person name="Walker B."/>
            <person name="Young S.K."/>
            <person name="Zeng Q."/>
            <person name="Gargeya S."/>
            <person name="Fitzgerald M."/>
            <person name="Haas B."/>
            <person name="Abouelleil A."/>
            <person name="Alvarado L."/>
            <person name="Arachchi H.M."/>
            <person name="Berlin A.M."/>
            <person name="Chapman S.B."/>
            <person name="Dewar J."/>
            <person name="Goldberg J."/>
            <person name="Griggs A."/>
            <person name="Gujja S."/>
            <person name="Hansen M."/>
            <person name="Howarth C."/>
            <person name="Imamovic A."/>
            <person name="Larimer J."/>
            <person name="McCowan C."/>
            <person name="Murphy C."/>
            <person name="Neiman D."/>
            <person name="Pearson M."/>
            <person name="Priest M."/>
            <person name="Roberts A."/>
            <person name="Saif S."/>
            <person name="Shea T."/>
            <person name="Sisk P."/>
            <person name="Sykes S."/>
            <person name="Wortman J."/>
            <person name="Nusbaum C."/>
            <person name="Birren B."/>
        </authorList>
    </citation>
    <scope>NUCLEOTIDE SEQUENCE [LARGE SCALE GENOMIC DNA]</scope>
    <source>
        <strain evidence="3 4">7G8</strain>
    </source>
</reference>
<dbReference type="Proteomes" id="UP000030688">
    <property type="component" value="Unassembled WGS sequence"/>
</dbReference>
<organism evidence="3 4">
    <name type="scientific">Plasmodium falciparum (isolate 7G8)</name>
    <dbReference type="NCBI Taxonomy" id="57266"/>
    <lineage>
        <taxon>Eukaryota</taxon>
        <taxon>Sar</taxon>
        <taxon>Alveolata</taxon>
        <taxon>Apicomplexa</taxon>
        <taxon>Aconoidasida</taxon>
        <taxon>Haemosporida</taxon>
        <taxon>Plasmodiidae</taxon>
        <taxon>Plasmodium</taxon>
        <taxon>Plasmodium (Laverania)</taxon>
    </lineage>
</organism>
<protein>
    <recommendedName>
        <fullName evidence="5">Sporozoite and liver stage asparagine-rich protein</fullName>
    </recommendedName>
</protein>
<feature type="compositionally biased region" description="Basic and acidic residues" evidence="2">
    <location>
        <begin position="101"/>
        <end position="112"/>
    </location>
</feature>
<feature type="compositionally biased region" description="Low complexity" evidence="2">
    <location>
        <begin position="251"/>
        <end position="277"/>
    </location>
</feature>
<feature type="compositionally biased region" description="Basic and acidic residues" evidence="2">
    <location>
        <begin position="232"/>
        <end position="244"/>
    </location>
</feature>
<reference evidence="4" key="1">
    <citation type="submission" date="2007-11" db="EMBL/GenBank/DDBJ databases">
        <authorList>
            <consortium name="The Broad Institute Genome Sequencing Platform"/>
            <person name="Volkman S.K."/>
            <person name="Daily J.P."/>
            <person name="Sarr O."/>
            <person name="Ndiaye D."/>
            <person name="Ndir O."/>
            <person name="Mboup S."/>
            <person name="Lukens A."/>
            <person name="Stange-Thomann N."/>
            <person name="Mauceli E."/>
            <person name="Gnerre S."/>
            <person name="Jaffe D."/>
            <person name="Zainoun J."/>
            <person name="Wiegand R.C."/>
            <person name="Birren B."/>
            <person name="Galagan J."/>
            <person name="Lander E."/>
            <person name="Wirth D.F."/>
        </authorList>
    </citation>
    <scope>NUCLEOTIDE SEQUENCE [LARGE SCALE GENOMIC DNA]</scope>
    <source>
        <strain evidence="4">7G8</strain>
    </source>
</reference>
<proteinExistence type="predicted"/>
<evidence type="ECO:0008006" key="5">
    <source>
        <dbReference type="Google" id="ProtNLM"/>
    </source>
</evidence>
<feature type="coiled-coil region" evidence="1">
    <location>
        <begin position="48"/>
        <end position="75"/>
    </location>
</feature>
<dbReference type="EMBL" id="KE123624">
    <property type="protein sequence ID" value="EUR69816.1"/>
    <property type="molecule type" value="Genomic_DNA"/>
</dbReference>
<name>W7FCI3_PLAF8</name>
<dbReference type="AlphaFoldDB" id="W7FCI3"/>
<evidence type="ECO:0000313" key="3">
    <source>
        <dbReference type="EMBL" id="EUR69816.1"/>
    </source>
</evidence>
<sequence length="562" mass="67141">MRKGKPRHVPMFLRSENKRIFFSFFSYFMPKNDLNFIFEHFDIGLIVLTKIHNIRKKYEEERNNMKNEEDKSDGDDMKIFDEKLKNFFLNYKINPNIEESNDTKISKKEKNNNNKKKKRNYPLNNECKQNNVNKKVMNKSNSCPLNKKNEKKQDIIDDKKKNKLHDMNNERDCNINKEINNDIQKMYMYNNEQGKTHNLDIQSYMPYDQQKGKENQEPSLYKCDEILKMKSTTEDRNKKEDVSKGKKKKTTQNYNTTQNCNTTQNYNTTQHNNNINENNDDDKIIIDEENCLNTIKHNEREMNNNIQKTKSCEDNQYLINYNGNNEMSYNHKHLTLLDNKNEEQENAFILNNMNKTKNGINIKENIEHIKDNKKDEIKIERETDDIYISMKKKNETYKKFSKRMNRRKISELVNYHDDYCFYITDLCKKGTMLSLKKNELFNQKNDKINILSSVKYFNKPIQFNQINWNLNNLCTINNIYTKLYDEHINDKINTTPNMQTIIKEKYSQTSSVILGNEQIQNGYQTSNLNINSNDIRIINHNKNDDISINHNNNNDISIIIMT</sequence>
<gene>
    <name evidence="3" type="ORF">PFBG_03652</name>
</gene>
<feature type="region of interest" description="Disordered" evidence="2">
    <location>
        <begin position="100"/>
        <end position="129"/>
    </location>
</feature>
<evidence type="ECO:0000256" key="2">
    <source>
        <dbReference type="SAM" id="MobiDB-lite"/>
    </source>
</evidence>
<evidence type="ECO:0000313" key="4">
    <source>
        <dbReference type="Proteomes" id="UP000030688"/>
    </source>
</evidence>
<evidence type="ECO:0000256" key="1">
    <source>
        <dbReference type="SAM" id="Coils"/>
    </source>
</evidence>